<dbReference type="EMBL" id="HBHL01007507">
    <property type="protein sequence ID" value="CAD9716013.1"/>
    <property type="molecule type" value="Transcribed_RNA"/>
</dbReference>
<dbReference type="PANTHER" id="PTHR46362">
    <property type="entry name" value="GEM-ASSOCIATED PROTEIN 5"/>
    <property type="match status" value="1"/>
</dbReference>
<name>A0A5B8MJC2_9CHLO</name>
<accession>A0A5B8MJC2</accession>
<evidence type="ECO:0000313" key="4">
    <source>
        <dbReference type="EMBL" id="CAD9716013.1"/>
    </source>
</evidence>
<dbReference type="SMART" id="SM00320">
    <property type="entry name" value="WD40"/>
    <property type="match status" value="8"/>
</dbReference>
<reference evidence="5 6" key="1">
    <citation type="submission" date="2018-07" db="EMBL/GenBank/DDBJ databases">
        <title>The complete nuclear genome of the prasinophyte Chloropicon primus (CCMP1205).</title>
        <authorList>
            <person name="Pombert J.-F."/>
            <person name="Otis C."/>
            <person name="Turmel M."/>
            <person name="Lemieux C."/>
        </authorList>
    </citation>
    <scope>NUCLEOTIDE SEQUENCE [LARGE SCALE GENOMIC DNA]</scope>
    <source>
        <strain evidence="5 6">CCMP1205</strain>
    </source>
</reference>
<organism evidence="5 6">
    <name type="scientific">Chloropicon primus</name>
    <dbReference type="NCBI Taxonomy" id="1764295"/>
    <lineage>
        <taxon>Eukaryota</taxon>
        <taxon>Viridiplantae</taxon>
        <taxon>Chlorophyta</taxon>
        <taxon>Chloropicophyceae</taxon>
        <taxon>Chloropicales</taxon>
        <taxon>Chloropicaceae</taxon>
        <taxon>Chloropicon</taxon>
    </lineage>
</organism>
<evidence type="ECO:0000256" key="2">
    <source>
        <dbReference type="ARBA" id="ARBA00022737"/>
    </source>
</evidence>
<feature type="repeat" description="WD" evidence="3">
    <location>
        <begin position="52"/>
        <end position="98"/>
    </location>
</feature>
<dbReference type="SUPFAM" id="SSF50978">
    <property type="entry name" value="WD40 repeat-like"/>
    <property type="match status" value="2"/>
</dbReference>
<dbReference type="SUPFAM" id="SSF69322">
    <property type="entry name" value="Tricorn protease domain 2"/>
    <property type="match status" value="1"/>
</dbReference>
<dbReference type="InterPro" id="IPR052640">
    <property type="entry name" value="Gemin-5"/>
</dbReference>
<protein>
    <recommendedName>
        <fullName evidence="7">WD40 repeat domain-containing protein</fullName>
    </recommendedName>
</protein>
<keyword evidence="2" id="KW-0677">Repeat</keyword>
<dbReference type="OrthoDB" id="549566at2759"/>
<evidence type="ECO:0000313" key="6">
    <source>
        <dbReference type="Proteomes" id="UP000316726"/>
    </source>
</evidence>
<dbReference type="InterPro" id="IPR036322">
    <property type="entry name" value="WD40_repeat_dom_sf"/>
</dbReference>
<gene>
    <name evidence="5" type="ORF">A3770_04p30270</name>
    <name evidence="4" type="ORF">CPRI1469_LOCUS4869</name>
</gene>
<dbReference type="PROSITE" id="PS00678">
    <property type="entry name" value="WD_REPEATS_1"/>
    <property type="match status" value="1"/>
</dbReference>
<dbReference type="STRING" id="1764295.A0A5B8MJC2"/>
<keyword evidence="1 3" id="KW-0853">WD repeat</keyword>
<feature type="repeat" description="WD" evidence="3">
    <location>
        <begin position="717"/>
        <end position="750"/>
    </location>
</feature>
<dbReference type="Gene3D" id="2.130.10.10">
    <property type="entry name" value="YVTN repeat-like/Quinoprotein amine dehydrogenase"/>
    <property type="match status" value="2"/>
</dbReference>
<reference evidence="4" key="2">
    <citation type="submission" date="2021-01" db="EMBL/GenBank/DDBJ databases">
        <authorList>
            <person name="Corre E."/>
            <person name="Pelletier E."/>
            <person name="Niang G."/>
            <person name="Scheremetjew M."/>
            <person name="Finn R."/>
            <person name="Kale V."/>
            <person name="Holt S."/>
            <person name="Cochrane G."/>
            <person name="Meng A."/>
            <person name="Brown T."/>
            <person name="Cohen L."/>
        </authorList>
    </citation>
    <scope>NUCLEOTIDE SEQUENCE</scope>
    <source>
        <strain evidence="4">CCMP1205</strain>
    </source>
</reference>
<dbReference type="GO" id="GO:0005634">
    <property type="term" value="C:nucleus"/>
    <property type="evidence" value="ECO:0007669"/>
    <property type="project" value="TreeGrafter"/>
</dbReference>
<keyword evidence="6" id="KW-1185">Reference proteome</keyword>
<evidence type="ECO:0000256" key="1">
    <source>
        <dbReference type="ARBA" id="ARBA00022574"/>
    </source>
</evidence>
<dbReference type="InterPro" id="IPR015943">
    <property type="entry name" value="WD40/YVTN_repeat-like_dom_sf"/>
</dbReference>
<evidence type="ECO:0000313" key="5">
    <source>
        <dbReference type="EMBL" id="QDZ20509.1"/>
    </source>
</evidence>
<evidence type="ECO:0000256" key="3">
    <source>
        <dbReference type="PROSITE-ProRule" id="PRU00221"/>
    </source>
</evidence>
<dbReference type="PROSITE" id="PS50082">
    <property type="entry name" value="WD_REPEATS_2"/>
    <property type="match status" value="2"/>
</dbReference>
<sequence>MSSTSKVAVPPSPNWYSSQISDVSRDGELYAYASHSYVVVVRPGTGEVLHQLAGHKGRVTSLTFLRGRGKYARHFLVTGSRDKTLIVWDAYSGKPIRAMSGHRSEIGALESFHEGEGASESRFFVGDFVSVDSSGWAFHWDVCSPEKPLHKIQLPQTFSGALCTFDCGTVSSSEHLLRGREGRDLHLIRNLLCYGTVSGEVCLVDVESQDVVQTWRPHSGSVCQVRSQVEGPNLLIMSTCKSGEIKVYAGRSEGGVLLDDVSAAIVLTPDQRLTANERARNWASSVYISGGENDKSARSILVTDLKGQIWKWNMAEGVSKGVGAAPFIAHHNRPIFRMDAMPGGGLLSCSMDRQVACFSANGSAQWAVRGFGGHAQCVCASGSQGKLAVACGDSTIRVYGDSLTAEAEQSRGLKEVQFLWNGLQNVSFSWMSFHPKQDDLLVFSTEGGDGIGVYNLFLGRVTYMSTRMGIQHAELRKEQTASFGEILLSPPTLYTLQSGKLLAWHKDVRQWGEMHTSKVRQEVDFSVCTRRTEGGGGSDTEVRAFSFSSSGKYLVLATESNDIHIFHDQEELQSANGGERNEQKASLFKPLSAKWYHLVSVSREGLSIDSDISCVSAGHETKTDDGGERLDIFAGYQDGSVLYERVVTSAGNHQCKKILIVLPQAHKARVRSIVFNSHLGDHWASVAQGEPSIKVWCGPNEESGSEGAGATLGSITLEGHHASVLSLCWSSVSPRCLYSASEDQSLRLWECWSGVGEH</sequence>
<dbReference type="Pfam" id="PF00400">
    <property type="entry name" value="WD40"/>
    <property type="match status" value="2"/>
</dbReference>
<dbReference type="PROSITE" id="PS50294">
    <property type="entry name" value="WD_REPEATS_REGION"/>
    <property type="match status" value="2"/>
</dbReference>
<dbReference type="PANTHER" id="PTHR46362:SF1">
    <property type="entry name" value="GEM-ASSOCIATED PROTEIN 5"/>
    <property type="match status" value="1"/>
</dbReference>
<evidence type="ECO:0008006" key="7">
    <source>
        <dbReference type="Google" id="ProtNLM"/>
    </source>
</evidence>
<dbReference type="GO" id="GO:0000387">
    <property type="term" value="P:spliceosomal snRNP assembly"/>
    <property type="evidence" value="ECO:0007669"/>
    <property type="project" value="TreeGrafter"/>
</dbReference>
<dbReference type="EMBL" id="CP031037">
    <property type="protein sequence ID" value="QDZ20509.1"/>
    <property type="molecule type" value="Genomic_DNA"/>
</dbReference>
<dbReference type="GO" id="GO:0032797">
    <property type="term" value="C:SMN complex"/>
    <property type="evidence" value="ECO:0007669"/>
    <property type="project" value="TreeGrafter"/>
</dbReference>
<dbReference type="Proteomes" id="UP000316726">
    <property type="component" value="Chromosome 4"/>
</dbReference>
<dbReference type="InterPro" id="IPR001680">
    <property type="entry name" value="WD40_rpt"/>
</dbReference>
<proteinExistence type="predicted"/>
<dbReference type="InterPro" id="IPR019775">
    <property type="entry name" value="WD40_repeat_CS"/>
</dbReference>
<dbReference type="GO" id="GO:0003730">
    <property type="term" value="F:mRNA 3'-UTR binding"/>
    <property type="evidence" value="ECO:0007669"/>
    <property type="project" value="TreeGrafter"/>
</dbReference>
<dbReference type="AlphaFoldDB" id="A0A5B8MJC2"/>